<comment type="caution">
    <text evidence="2">The sequence shown here is derived from an EMBL/GenBank/DDBJ whole genome shotgun (WGS) entry which is preliminary data.</text>
</comment>
<gene>
    <name evidence="2" type="ORF">M993_02242</name>
</gene>
<keyword evidence="1" id="KW-0732">Signal</keyword>
<dbReference type="InterPro" id="IPR026331">
    <property type="entry name" value="PFL_4710"/>
</dbReference>
<dbReference type="AlphaFoldDB" id="A0AA91EH83"/>
<evidence type="ECO:0000256" key="1">
    <source>
        <dbReference type="SAM" id="SignalP"/>
    </source>
</evidence>
<dbReference type="EMBL" id="LXEX01000031">
    <property type="protein sequence ID" value="OAT58939.1"/>
    <property type="molecule type" value="Genomic_DNA"/>
</dbReference>
<dbReference type="NCBIfam" id="TIGR03756">
    <property type="entry name" value="conj_TIGR03756"/>
    <property type="match status" value="1"/>
</dbReference>
<dbReference type="RefSeq" id="WP_061552872.1">
    <property type="nucleotide sequence ID" value="NZ_LXEX01000031.1"/>
</dbReference>
<keyword evidence="3" id="KW-1185">Reference proteome</keyword>
<sequence length="324" mass="34390">MIFSSPRSRRLLLATLLTGSGLCAASVNTASLISSAASVSCIGWKVKGICYWLLCTPFGCSVKTSVKVEHFIPEAVVSAYSGPGDNPWTEMSAVSGAAGSGESSVIGSLSGFSAGGGQQVMKAPGLRKQNLHFHYADAYGHPATTLIGGQIAGYSCKSAATPFVPYFVSSLDALVWRSGLPEGLYPEALIPGQRELGSQAGANMWGNIYPRSGFVTQEDAYKSAAVVAQRVADVITRTGQLHVYQPLVGQQSPGYWPPAPVKENTGIQNHKWQRLSPTLSTTCAVFPDTGATVSQDGNYAWALWQPYSCCKRRGQTFLSSTDFS</sequence>
<dbReference type="InterPro" id="IPR009649">
    <property type="entry name" value="TraU"/>
</dbReference>
<feature type="signal peptide" evidence="1">
    <location>
        <begin position="1"/>
        <end position="25"/>
    </location>
</feature>
<name>A0AA91EH83_9GAMM</name>
<organism evidence="2 3">
    <name type="scientific">Obesumbacterium proteus ATCC 12841</name>
    <dbReference type="NCBI Taxonomy" id="1354268"/>
    <lineage>
        <taxon>Bacteria</taxon>
        <taxon>Pseudomonadati</taxon>
        <taxon>Pseudomonadota</taxon>
        <taxon>Gammaproteobacteria</taxon>
        <taxon>Enterobacterales</taxon>
        <taxon>Hafniaceae</taxon>
        <taxon>Obesumbacterium</taxon>
    </lineage>
</organism>
<dbReference type="Pfam" id="PF06834">
    <property type="entry name" value="TraU"/>
    <property type="match status" value="1"/>
</dbReference>
<dbReference type="Proteomes" id="UP000078431">
    <property type="component" value="Unassembled WGS sequence"/>
</dbReference>
<evidence type="ECO:0000313" key="2">
    <source>
        <dbReference type="EMBL" id="OAT58939.1"/>
    </source>
</evidence>
<proteinExistence type="predicted"/>
<feature type="chain" id="PRO_5041635217" description="TIGR03756 family integrating conjugative element protein" evidence="1">
    <location>
        <begin position="26"/>
        <end position="324"/>
    </location>
</feature>
<evidence type="ECO:0008006" key="4">
    <source>
        <dbReference type="Google" id="ProtNLM"/>
    </source>
</evidence>
<reference evidence="2 3" key="1">
    <citation type="submission" date="2016-04" db="EMBL/GenBank/DDBJ databases">
        <title>ATOL: Assembling a taxonomically balanced genome-scale reconstruction of the evolutionary history of the Enterobacteriaceae.</title>
        <authorList>
            <person name="Plunkett G.III."/>
            <person name="Neeno-Eckwall E.C."/>
            <person name="Glasner J.D."/>
            <person name="Perna N.T."/>
        </authorList>
    </citation>
    <scope>NUCLEOTIDE SEQUENCE [LARGE SCALE GENOMIC DNA]</scope>
    <source>
        <strain evidence="2 3">ATCC 12841</strain>
    </source>
</reference>
<evidence type="ECO:0000313" key="3">
    <source>
        <dbReference type="Proteomes" id="UP000078431"/>
    </source>
</evidence>
<accession>A0AA91EH83</accession>
<protein>
    <recommendedName>
        <fullName evidence="4">TIGR03756 family integrating conjugative element protein</fullName>
    </recommendedName>
</protein>